<dbReference type="PROSITE" id="PS00041">
    <property type="entry name" value="HTH_ARAC_FAMILY_1"/>
    <property type="match status" value="1"/>
</dbReference>
<dbReference type="InterPro" id="IPR054015">
    <property type="entry name" value="ExsA-like_N"/>
</dbReference>
<dbReference type="SUPFAM" id="SSF51215">
    <property type="entry name" value="Regulatory protein AraC"/>
    <property type="match status" value="1"/>
</dbReference>
<organism evidence="5 6">
    <name type="scientific">Flammeovirga agarivorans</name>
    <dbReference type="NCBI Taxonomy" id="2726742"/>
    <lineage>
        <taxon>Bacteria</taxon>
        <taxon>Pseudomonadati</taxon>
        <taxon>Bacteroidota</taxon>
        <taxon>Cytophagia</taxon>
        <taxon>Cytophagales</taxon>
        <taxon>Flammeovirgaceae</taxon>
        <taxon>Flammeovirga</taxon>
    </lineage>
</organism>
<dbReference type="RefSeq" id="WP_168885257.1">
    <property type="nucleotide sequence ID" value="NZ_JABAIL010000012.1"/>
</dbReference>
<dbReference type="SUPFAM" id="SSF46689">
    <property type="entry name" value="Homeodomain-like"/>
    <property type="match status" value="2"/>
</dbReference>
<dbReference type="Pfam" id="PF22200">
    <property type="entry name" value="ExsA_N"/>
    <property type="match status" value="1"/>
</dbReference>
<evidence type="ECO:0000313" key="6">
    <source>
        <dbReference type="Proteomes" id="UP000585050"/>
    </source>
</evidence>
<dbReference type="Gene3D" id="1.10.10.60">
    <property type="entry name" value="Homeodomain-like"/>
    <property type="match status" value="2"/>
</dbReference>
<feature type="domain" description="HTH araC/xylS-type" evidence="4">
    <location>
        <begin position="155"/>
        <end position="253"/>
    </location>
</feature>
<dbReference type="SMART" id="SM00342">
    <property type="entry name" value="HTH_ARAC"/>
    <property type="match status" value="1"/>
</dbReference>
<dbReference type="AlphaFoldDB" id="A0A7X8SQI7"/>
<keyword evidence="3" id="KW-0804">Transcription</keyword>
<dbReference type="InterPro" id="IPR018060">
    <property type="entry name" value="HTH_AraC"/>
</dbReference>
<dbReference type="Pfam" id="PF12833">
    <property type="entry name" value="HTH_18"/>
    <property type="match status" value="1"/>
</dbReference>
<dbReference type="PANTHER" id="PTHR43280:SF28">
    <property type="entry name" value="HTH-TYPE TRANSCRIPTIONAL ACTIVATOR RHAS"/>
    <property type="match status" value="1"/>
</dbReference>
<accession>A0A7X8SQI7</accession>
<evidence type="ECO:0000259" key="4">
    <source>
        <dbReference type="PROSITE" id="PS01124"/>
    </source>
</evidence>
<dbReference type="PROSITE" id="PS01124">
    <property type="entry name" value="HTH_ARAC_FAMILY_2"/>
    <property type="match status" value="1"/>
</dbReference>
<dbReference type="InterPro" id="IPR020449">
    <property type="entry name" value="Tscrpt_reg_AraC-type_HTH"/>
</dbReference>
<keyword evidence="6" id="KW-1185">Reference proteome</keyword>
<dbReference type="InterPro" id="IPR018062">
    <property type="entry name" value="HTH_AraC-typ_CS"/>
</dbReference>
<keyword evidence="2" id="KW-0238">DNA-binding</keyword>
<dbReference type="EMBL" id="JABAIL010000012">
    <property type="protein sequence ID" value="NLR94557.1"/>
    <property type="molecule type" value="Genomic_DNA"/>
</dbReference>
<dbReference type="InterPro" id="IPR037923">
    <property type="entry name" value="HTH-like"/>
</dbReference>
<proteinExistence type="predicted"/>
<sequence>MQSPLDNQARLIYVYRGKSKIISSTDLIHINGGDMLLMRCGQFVNHWLENNEEEPYEVIAFQLLPNVLQDVYNNELPIELQSLKNEVEVPPLIKISSNKTIDHFFEGLRFNIENKKLMTDEYLKIKVRELISILISIDTSEFNFFLGQLFQSKAYQFQEVINKNLFENLKLEDFAFLSGMSLSTFQRKFKEIYNMTPKKYIVGKRLEKAEGLLKTTSLRISDIAYDCGFEDIAHFSKSFSAMYKSSPRDYRNSID</sequence>
<dbReference type="Proteomes" id="UP000585050">
    <property type="component" value="Unassembled WGS sequence"/>
</dbReference>
<evidence type="ECO:0000313" key="5">
    <source>
        <dbReference type="EMBL" id="NLR94557.1"/>
    </source>
</evidence>
<evidence type="ECO:0000256" key="1">
    <source>
        <dbReference type="ARBA" id="ARBA00023015"/>
    </source>
</evidence>
<dbReference type="GO" id="GO:0003700">
    <property type="term" value="F:DNA-binding transcription factor activity"/>
    <property type="evidence" value="ECO:0007669"/>
    <property type="project" value="InterPro"/>
</dbReference>
<name>A0A7X8SQI7_9BACT</name>
<reference evidence="5 6" key="1">
    <citation type="submission" date="2020-04" db="EMBL/GenBank/DDBJ databases">
        <title>Flammeovirga sp. SR4, a novel species isolated from seawater.</title>
        <authorList>
            <person name="Wang X."/>
        </authorList>
    </citation>
    <scope>NUCLEOTIDE SEQUENCE [LARGE SCALE GENOMIC DNA]</scope>
    <source>
        <strain evidence="5 6">SR4</strain>
    </source>
</reference>
<dbReference type="PANTHER" id="PTHR43280">
    <property type="entry name" value="ARAC-FAMILY TRANSCRIPTIONAL REGULATOR"/>
    <property type="match status" value="1"/>
</dbReference>
<comment type="caution">
    <text evidence="5">The sequence shown here is derived from an EMBL/GenBank/DDBJ whole genome shotgun (WGS) entry which is preliminary data.</text>
</comment>
<dbReference type="GO" id="GO:0043565">
    <property type="term" value="F:sequence-specific DNA binding"/>
    <property type="evidence" value="ECO:0007669"/>
    <property type="project" value="InterPro"/>
</dbReference>
<protein>
    <submittedName>
        <fullName evidence="5">Helix-turn-helix transcriptional regulator</fullName>
    </submittedName>
</protein>
<keyword evidence="1" id="KW-0805">Transcription regulation</keyword>
<gene>
    <name evidence="5" type="ORF">HGP29_25360</name>
</gene>
<evidence type="ECO:0000256" key="3">
    <source>
        <dbReference type="ARBA" id="ARBA00023163"/>
    </source>
</evidence>
<evidence type="ECO:0000256" key="2">
    <source>
        <dbReference type="ARBA" id="ARBA00023125"/>
    </source>
</evidence>
<dbReference type="PRINTS" id="PR00032">
    <property type="entry name" value="HTHARAC"/>
</dbReference>
<dbReference type="InterPro" id="IPR009057">
    <property type="entry name" value="Homeodomain-like_sf"/>
</dbReference>